<gene>
    <name evidence="2" type="ORF">SAMN02745781_03572</name>
</gene>
<sequence length="340" mass="39004">MANCCINCFNDRELKTFIHTNGELGRCPRCGSSEVPICDGSLLYVMFEFLTYVLEEDENGDYAYKIIDDTFQLFNNDITNKQALFEEVTKESFNGKKYKLAISFDHYKESWKELCEELKHSNRFFPTGVIYSKIFKQSNDKDLPVFSSILEQLESTAYITDCFYRARISDEPLTANDMGAPPQDKTSAGRANPKGIAYMYLADNIDTCVSEVRPYNGAEIYVSEFKLKQTKTLIDLTDPRKKFSIIPFQESDYGESLAIIELLEAFALALSIPVKPHLSELDYIPTQFLCEYFKSLGPYDGIIFNSSFSKGKNYVFFNTDEFNIDEPAPFRLNSINFEYS</sequence>
<reference evidence="3" key="1">
    <citation type="submission" date="2016-11" db="EMBL/GenBank/DDBJ databases">
        <authorList>
            <person name="Varghese N."/>
            <person name="Submissions S."/>
        </authorList>
    </citation>
    <scope>NUCLEOTIDE SEQUENCE [LARGE SCALE GENOMIC DNA]</scope>
    <source>
        <strain evidence="3">DSM 21264</strain>
    </source>
</reference>
<dbReference type="InterPro" id="IPR014914">
    <property type="entry name" value="RES_dom"/>
</dbReference>
<accession>A0A1M5FT10</accession>
<name>A0A1M5FT10_VIBGA</name>
<dbReference type="Proteomes" id="UP000184159">
    <property type="component" value="Unassembled WGS sequence"/>
</dbReference>
<dbReference type="EMBL" id="FQUH01000021">
    <property type="protein sequence ID" value="SHF94633.1"/>
    <property type="molecule type" value="Genomic_DNA"/>
</dbReference>
<dbReference type="SMART" id="SM00953">
    <property type="entry name" value="RES"/>
    <property type="match status" value="1"/>
</dbReference>
<evidence type="ECO:0000313" key="3">
    <source>
        <dbReference type="Proteomes" id="UP000184159"/>
    </source>
</evidence>
<keyword evidence="3" id="KW-1185">Reference proteome</keyword>
<evidence type="ECO:0000259" key="1">
    <source>
        <dbReference type="SMART" id="SM00953"/>
    </source>
</evidence>
<feature type="domain" description="RES" evidence="1">
    <location>
        <begin position="175"/>
        <end position="328"/>
    </location>
</feature>
<dbReference type="AlphaFoldDB" id="A0A1M5FT10"/>
<organism evidence="2 3">
    <name type="scientific">Vibrio gazogenes DSM 21264 = NBRC 103151</name>
    <dbReference type="NCBI Taxonomy" id="1123492"/>
    <lineage>
        <taxon>Bacteria</taxon>
        <taxon>Pseudomonadati</taxon>
        <taxon>Pseudomonadota</taxon>
        <taxon>Gammaproteobacteria</taxon>
        <taxon>Vibrionales</taxon>
        <taxon>Vibrionaceae</taxon>
        <taxon>Vibrio</taxon>
    </lineage>
</organism>
<protein>
    <submittedName>
        <fullName evidence="2">RES domain-containing protein</fullName>
    </submittedName>
</protein>
<evidence type="ECO:0000313" key="2">
    <source>
        <dbReference type="EMBL" id="SHF94633.1"/>
    </source>
</evidence>
<dbReference type="Pfam" id="PF08808">
    <property type="entry name" value="RES"/>
    <property type="match status" value="1"/>
</dbReference>
<proteinExistence type="predicted"/>